<evidence type="ECO:0000256" key="9">
    <source>
        <dbReference type="ARBA" id="ARBA00022737"/>
    </source>
</evidence>
<reference evidence="22 23" key="1">
    <citation type="submission" date="2020-03" db="EMBL/GenBank/DDBJ databases">
        <title>Dissostichus mawsoni Genome sequencing and assembly.</title>
        <authorList>
            <person name="Park H."/>
        </authorList>
    </citation>
    <scope>NUCLEOTIDE SEQUENCE [LARGE SCALE GENOMIC DNA]</scope>
    <source>
        <strain evidence="22">DM0001</strain>
        <tissue evidence="22">Muscle</tissue>
    </source>
</reference>
<protein>
    <recommendedName>
        <fullName evidence="2">Thrombomodulin</fullName>
    </recommendedName>
</protein>
<dbReference type="AlphaFoldDB" id="A0A7J5Y5T8"/>
<dbReference type="PROSITE" id="PS00010">
    <property type="entry name" value="ASX_HYDROXYL"/>
    <property type="match status" value="3"/>
</dbReference>
<dbReference type="SUPFAM" id="SSF57184">
    <property type="entry name" value="Growth factor receptor domain"/>
    <property type="match status" value="2"/>
</dbReference>
<dbReference type="InterPro" id="IPR026823">
    <property type="entry name" value="cEGF"/>
</dbReference>
<dbReference type="PROSITE" id="PS01186">
    <property type="entry name" value="EGF_2"/>
    <property type="match status" value="4"/>
</dbReference>
<dbReference type="InterPro" id="IPR018097">
    <property type="entry name" value="EGF_Ca-bd_CS"/>
</dbReference>
<dbReference type="SMART" id="SM00034">
    <property type="entry name" value="CLECT"/>
    <property type="match status" value="2"/>
</dbReference>
<dbReference type="SUPFAM" id="SSF56436">
    <property type="entry name" value="C-type lectin-like"/>
    <property type="match status" value="2"/>
</dbReference>
<keyword evidence="15" id="KW-0325">Glycoprotein</keyword>
<evidence type="ECO:0000256" key="6">
    <source>
        <dbReference type="ARBA" id="ARBA00022692"/>
    </source>
</evidence>
<accession>A0A7J5Y5T8</accession>
<dbReference type="PRINTS" id="PR00907">
    <property type="entry name" value="THRMBOMODULN"/>
</dbReference>
<keyword evidence="23" id="KW-1185">Reference proteome</keyword>
<evidence type="ECO:0000256" key="3">
    <source>
        <dbReference type="ARBA" id="ARBA00022536"/>
    </source>
</evidence>
<dbReference type="SMART" id="SM00181">
    <property type="entry name" value="EGF"/>
    <property type="match status" value="7"/>
</dbReference>
<dbReference type="Pfam" id="PF00059">
    <property type="entry name" value="Lectin_C"/>
    <property type="match status" value="2"/>
</dbReference>
<evidence type="ECO:0000256" key="11">
    <source>
        <dbReference type="ARBA" id="ARBA00022989"/>
    </source>
</evidence>
<evidence type="ECO:0000259" key="21">
    <source>
        <dbReference type="PROSITE" id="PS50041"/>
    </source>
</evidence>
<evidence type="ECO:0000256" key="17">
    <source>
        <dbReference type="ARBA" id="ARBA00046453"/>
    </source>
</evidence>
<comment type="subunit">
    <text evidence="17">Interacts with ITGAL, ITGAM and ITGB2. Interacts with thrombin/F2; this interaction switches the specificity of thrombin from a procoagulant to an anticoagulant and antifibrinolytic protease. Interacts with ANGP1 and ANGP2; these interactions significantly inhibit the generation of activated PC and TAFIa/CPB2 by the thrombin/thrombomodulin complex. Interacts with PF4; this interaction enhances generation of activated protein C. Interacts with HMGB1; this interaction inhibits HMGB1 inflammatory activity.</text>
</comment>
<dbReference type="FunFam" id="2.10.25.10:FF:000009">
    <property type="entry name" value="Low-density lipoprotein receptor isoform 1"/>
    <property type="match status" value="1"/>
</dbReference>
<evidence type="ECO:0000256" key="1">
    <source>
        <dbReference type="ARBA" id="ARBA00004479"/>
    </source>
</evidence>
<dbReference type="EMBL" id="JAAKFY010000015">
    <property type="protein sequence ID" value="KAF3844453.1"/>
    <property type="molecule type" value="Genomic_DNA"/>
</dbReference>
<keyword evidence="6 19" id="KW-0812">Transmembrane</keyword>
<dbReference type="Pfam" id="PF12662">
    <property type="entry name" value="cEGF"/>
    <property type="match status" value="2"/>
</dbReference>
<dbReference type="GO" id="GO:0006897">
    <property type="term" value="P:endocytosis"/>
    <property type="evidence" value="ECO:0007669"/>
    <property type="project" value="UniProtKB-KW"/>
</dbReference>
<evidence type="ECO:0000256" key="12">
    <source>
        <dbReference type="ARBA" id="ARBA00023136"/>
    </source>
</evidence>
<feature type="domain" description="C-type lectin" evidence="21">
    <location>
        <begin position="615"/>
        <end position="733"/>
    </location>
</feature>
<evidence type="ECO:0000256" key="2">
    <source>
        <dbReference type="ARBA" id="ARBA00019822"/>
    </source>
</evidence>
<evidence type="ECO:0000256" key="4">
    <source>
        <dbReference type="ARBA" id="ARBA00022553"/>
    </source>
</evidence>
<evidence type="ECO:0000313" key="23">
    <source>
        <dbReference type="Proteomes" id="UP000518266"/>
    </source>
</evidence>
<feature type="transmembrane region" description="Helical" evidence="19">
    <location>
        <begin position="550"/>
        <end position="571"/>
    </location>
</feature>
<dbReference type="Gene3D" id="2.10.25.10">
    <property type="entry name" value="Laminin"/>
    <property type="match status" value="7"/>
</dbReference>
<evidence type="ECO:0000256" key="5">
    <source>
        <dbReference type="ARBA" id="ARBA00022583"/>
    </source>
</evidence>
<dbReference type="InterPro" id="IPR016187">
    <property type="entry name" value="CTDL_fold"/>
</dbReference>
<dbReference type="InterPro" id="IPR001881">
    <property type="entry name" value="EGF-like_Ca-bd_dom"/>
</dbReference>
<dbReference type="GO" id="GO:0030246">
    <property type="term" value="F:carbohydrate binding"/>
    <property type="evidence" value="ECO:0007669"/>
    <property type="project" value="UniProtKB-KW"/>
</dbReference>
<dbReference type="InterPro" id="IPR001304">
    <property type="entry name" value="C-type_lectin-like"/>
</dbReference>
<feature type="domain" description="EGF-like" evidence="20">
    <location>
        <begin position="362"/>
        <end position="399"/>
    </location>
</feature>
<dbReference type="SMART" id="SM00179">
    <property type="entry name" value="EGF_CA"/>
    <property type="match status" value="6"/>
</dbReference>
<keyword evidence="14" id="KW-0675">Receptor</keyword>
<keyword evidence="13 18" id="KW-1015">Disulfide bond</keyword>
<dbReference type="GO" id="GO:0005509">
    <property type="term" value="F:calcium ion binding"/>
    <property type="evidence" value="ECO:0007669"/>
    <property type="project" value="InterPro"/>
</dbReference>
<evidence type="ECO:0000259" key="20">
    <source>
        <dbReference type="PROSITE" id="PS50026"/>
    </source>
</evidence>
<dbReference type="PANTHER" id="PTHR14789">
    <property type="entry name" value="CHONDROLECTIN VARIANT CHODLFDELTAE"/>
    <property type="match status" value="1"/>
</dbReference>
<feature type="transmembrane region" description="Helical" evidence="19">
    <location>
        <begin position="902"/>
        <end position="923"/>
    </location>
</feature>
<evidence type="ECO:0000256" key="10">
    <source>
        <dbReference type="ARBA" id="ARBA00022974"/>
    </source>
</evidence>
<feature type="transmembrane region" description="Helical" evidence="19">
    <location>
        <begin position="583"/>
        <end position="602"/>
    </location>
</feature>
<dbReference type="InterPro" id="IPR000742">
    <property type="entry name" value="EGF"/>
</dbReference>
<keyword evidence="5" id="KW-0254">Endocytosis</keyword>
<feature type="domain" description="C-type lectin" evidence="21">
    <location>
        <begin position="73"/>
        <end position="207"/>
    </location>
</feature>
<dbReference type="Pfam" id="PF09064">
    <property type="entry name" value="EGF_Tme5"/>
    <property type="match status" value="1"/>
</dbReference>
<dbReference type="PROSITE" id="PS01187">
    <property type="entry name" value="EGF_CA"/>
    <property type="match status" value="1"/>
</dbReference>
<dbReference type="InterPro" id="IPR000152">
    <property type="entry name" value="EGF-type_Asp/Asn_hydroxyl_site"/>
</dbReference>
<dbReference type="CDD" id="cd00054">
    <property type="entry name" value="EGF_CA"/>
    <property type="match status" value="2"/>
</dbReference>
<comment type="subcellular location">
    <subcellularLocation>
        <location evidence="1">Membrane</location>
        <topology evidence="1">Single-pass type I membrane protein</topology>
    </subcellularLocation>
</comment>
<evidence type="ECO:0000256" key="16">
    <source>
        <dbReference type="ARBA" id="ARBA00045242"/>
    </source>
</evidence>
<evidence type="ECO:0000256" key="18">
    <source>
        <dbReference type="PROSITE-ProRule" id="PRU00076"/>
    </source>
</evidence>
<keyword evidence="12 19" id="KW-0472">Membrane</keyword>
<dbReference type="GO" id="GO:0004888">
    <property type="term" value="F:transmembrane signaling receptor activity"/>
    <property type="evidence" value="ECO:0007669"/>
    <property type="project" value="InterPro"/>
</dbReference>
<dbReference type="GO" id="GO:0016020">
    <property type="term" value="C:membrane"/>
    <property type="evidence" value="ECO:0007669"/>
    <property type="project" value="UniProtKB-SubCell"/>
</dbReference>
<dbReference type="PROSITE" id="PS50026">
    <property type="entry name" value="EGF_3"/>
    <property type="match status" value="3"/>
</dbReference>
<evidence type="ECO:0000256" key="7">
    <source>
        <dbReference type="ARBA" id="ARBA00022729"/>
    </source>
</evidence>
<evidence type="ECO:0000256" key="14">
    <source>
        <dbReference type="ARBA" id="ARBA00023170"/>
    </source>
</evidence>
<keyword evidence="9" id="KW-0677">Repeat</keyword>
<evidence type="ECO:0000256" key="19">
    <source>
        <dbReference type="SAM" id="Phobius"/>
    </source>
</evidence>
<keyword evidence="7" id="KW-0732">Signal</keyword>
<dbReference type="InterPro" id="IPR016186">
    <property type="entry name" value="C-type_lectin-like/link_sf"/>
</dbReference>
<keyword evidence="10" id="KW-0654">Proteoglycan</keyword>
<name>A0A7J5Y5T8_DISMA</name>
<dbReference type="InterPro" id="IPR051505">
    <property type="entry name" value="C-type_lectin_domain"/>
</dbReference>
<dbReference type="PANTHER" id="PTHR14789:SF8">
    <property type="entry name" value="C-TYPE LECTIN DOMAIN FAMILY 14 MEMBER A PRECURSOR-RELATED"/>
    <property type="match status" value="1"/>
</dbReference>
<dbReference type="InterPro" id="IPR015149">
    <property type="entry name" value="Tme5_EGF-like"/>
</dbReference>
<sequence>MSMNVSLRPSPLVFGYEWTTTYLSHFPRKAPRDLLDVTANLLICMAKMLWIFLLQLIGSFAGLSEAEHETQCTSNACFTLHMNKVLFDEAVQNCDHNGGYVMTVRDREEEDVLRWLLSQIQRKSQDRAFTFWIGLKLHKKDCVLPDKTLKGFKWVSGEEDSNYSNWEREPIKTCKERCVKIPYTESGQNQLKWVDGTCKSPAFYACKFYFKGMCKPLDLLGPGEITYTAPFSEKPQRSEMESFPLGTYAVFSCSEQQSQLSVCMGRDDTYSWTVPGPFCKTGKEHCEINNGGCEHLCHQEADEVKCLCKEGYDLDDDGFTCRVKDVCSVGTCEHQCVTTESGYFCKCPDGFRLDANQRNCSDVDECQSQTCEGHVCVNTHGSYTCTCQSGYEMVVGTCVDMDECVQGRCEHSCWNSIGSFSCYCNEGFSLSEDDHSCEDIDECVSSLCQFECFNTIGSFRCTCPKGFYLEIDRSTCAQEVTATSASSTEEPNDEETQENFTESLTRTTVELQHQSSHTNEPILDLVNLPPDDQQNNASSVTGLAESVNSRVIVCVLGSVIPLLLLVANIIACSQMTAFVPVRVVAMSFLMSVIFLLSVKTGFSINQAGVCRPFCTGNDCITVNQDRVDFQTAEKTCRDRNGALMTFQSEADESTLDIFRDELYGDFWIGLHLPAAACSNLSAPLRGYEWTSGSMQRTFLPSFSSWKESVKVCSLHCVSLSKDGKLTERLCSDKADGFLCRTKHKDACQAGQLSDQNVILSSEGCSGGPCEHTCKDVNGGYICSCFTGYIQDDKDPRRCKMHCRQQKCLPICERGLRSSCLCPEGFVLSDQLCEDIDECVNECDQKCENSFGKGYILKDHGKCVKAEGGESFVATSPVVIGVVKPATNNHTQQGAAAPAGGLVWIWITVIVALAVFIIVIRFYVVKRQKRREENSIQESTVPVDNIDC</sequence>
<dbReference type="Gene3D" id="3.10.100.10">
    <property type="entry name" value="Mannose-Binding Protein A, subunit A"/>
    <property type="match status" value="2"/>
</dbReference>
<dbReference type="Pfam" id="PF14670">
    <property type="entry name" value="FXa_inhibition"/>
    <property type="match status" value="1"/>
</dbReference>
<dbReference type="Proteomes" id="UP000518266">
    <property type="component" value="Unassembled WGS sequence"/>
</dbReference>
<proteinExistence type="predicted"/>
<dbReference type="FunFam" id="2.10.25.10:FF:000005">
    <property type="entry name" value="Fibrillin 2"/>
    <property type="match status" value="1"/>
</dbReference>
<gene>
    <name evidence="22" type="ORF">F7725_007616</name>
</gene>
<feature type="disulfide bond" evidence="18">
    <location>
        <begin position="366"/>
        <end position="376"/>
    </location>
</feature>
<comment type="caution">
    <text evidence="22">The sequence shown here is derived from an EMBL/GenBank/DDBJ whole genome shotgun (WGS) entry which is preliminary data.</text>
</comment>
<evidence type="ECO:0000256" key="15">
    <source>
        <dbReference type="ARBA" id="ARBA00023180"/>
    </source>
</evidence>
<comment type="caution">
    <text evidence="18">Lacks conserved residue(s) required for the propagation of feature annotation.</text>
</comment>
<dbReference type="SUPFAM" id="SSF57196">
    <property type="entry name" value="EGF/Laminin"/>
    <property type="match status" value="2"/>
</dbReference>
<feature type="domain" description="EGF-like" evidence="20">
    <location>
        <begin position="400"/>
        <end position="438"/>
    </location>
</feature>
<feature type="domain" description="EGF-like" evidence="20">
    <location>
        <begin position="439"/>
        <end position="477"/>
    </location>
</feature>
<dbReference type="PROSITE" id="PS50041">
    <property type="entry name" value="C_TYPE_LECTIN_2"/>
    <property type="match status" value="2"/>
</dbReference>
<comment type="function">
    <text evidence="16">Endothelial cell receptor that plays a critical role in regulating several physiological processes including hemostasis, coagulation, fibrinolysis, inflammation, and angiogenesis. Acts as a cofactor for thrombin activation of protein C/PROC on the surface of vascular endothelial cells leading to initiation of the activated protein C anticoagulant pathway. Also accelerates the activation of the plasma carboxypeptidase B2/CPB2, which catalyzes removal of C-terminal basic amino acids from its substrates including kinins or anaphylatoxins leading to fibrinolysis inhibition. Plays critical protective roles in changing the cleavage specificity of protease-activated receptor 1/PAR1, inhibiting endothelial cell permeability and inflammation. Suppresses inflammation distinctly from its anticoagulant cofactor activity by sequestering HMGB1 thereby preventing it from engaging cellular receptors such as RAGE and contributing to the inflammatory response.</text>
</comment>
<organism evidence="22 23">
    <name type="scientific">Dissostichus mawsoni</name>
    <name type="common">Antarctic cod</name>
    <dbReference type="NCBI Taxonomy" id="36200"/>
    <lineage>
        <taxon>Eukaryota</taxon>
        <taxon>Metazoa</taxon>
        <taxon>Chordata</taxon>
        <taxon>Craniata</taxon>
        <taxon>Vertebrata</taxon>
        <taxon>Euteleostomi</taxon>
        <taxon>Actinopterygii</taxon>
        <taxon>Neopterygii</taxon>
        <taxon>Teleostei</taxon>
        <taxon>Neoteleostei</taxon>
        <taxon>Acanthomorphata</taxon>
        <taxon>Eupercaria</taxon>
        <taxon>Perciformes</taxon>
        <taxon>Notothenioidei</taxon>
        <taxon>Nototheniidae</taxon>
        <taxon>Dissostichus</taxon>
    </lineage>
</organism>
<evidence type="ECO:0000256" key="13">
    <source>
        <dbReference type="ARBA" id="ARBA00023157"/>
    </source>
</evidence>
<dbReference type="OrthoDB" id="10045365at2759"/>
<keyword evidence="3 18" id="KW-0245">EGF-like domain</keyword>
<keyword evidence="11 19" id="KW-1133">Transmembrane helix</keyword>
<keyword evidence="8" id="KW-0430">Lectin</keyword>
<dbReference type="InterPro" id="IPR009030">
    <property type="entry name" value="Growth_fac_rcpt_cys_sf"/>
</dbReference>
<evidence type="ECO:0000313" key="22">
    <source>
        <dbReference type="EMBL" id="KAF3844453.1"/>
    </source>
</evidence>
<evidence type="ECO:0000256" key="8">
    <source>
        <dbReference type="ARBA" id="ARBA00022734"/>
    </source>
</evidence>
<keyword evidence="4" id="KW-0597">Phosphoprotein</keyword>